<evidence type="ECO:0000256" key="1">
    <source>
        <dbReference type="SAM" id="MobiDB-lite"/>
    </source>
</evidence>
<protein>
    <submittedName>
        <fullName evidence="2">Uncharacterized protein</fullName>
    </submittedName>
</protein>
<name>A0A840TTC8_9BACT</name>
<feature type="region of interest" description="Disordered" evidence="1">
    <location>
        <begin position="1"/>
        <end position="50"/>
    </location>
</feature>
<feature type="compositionally biased region" description="Polar residues" evidence="1">
    <location>
        <begin position="37"/>
        <end position="50"/>
    </location>
</feature>
<accession>A0A840TTC8</accession>
<comment type="caution">
    <text evidence="2">The sequence shown here is derived from an EMBL/GenBank/DDBJ whole genome shotgun (WGS) entry which is preliminary data.</text>
</comment>
<proteinExistence type="predicted"/>
<evidence type="ECO:0000313" key="3">
    <source>
        <dbReference type="Proteomes" id="UP000557307"/>
    </source>
</evidence>
<organism evidence="2 3">
    <name type="scientific">Rhabdobacter roseus</name>
    <dbReference type="NCBI Taxonomy" id="1655419"/>
    <lineage>
        <taxon>Bacteria</taxon>
        <taxon>Pseudomonadati</taxon>
        <taxon>Bacteroidota</taxon>
        <taxon>Cytophagia</taxon>
        <taxon>Cytophagales</taxon>
        <taxon>Cytophagaceae</taxon>
        <taxon>Rhabdobacter</taxon>
    </lineage>
</organism>
<sequence>MQAPSTPQVPPRQVPPRKRYRRPQLKKQGTLARLTLKSGSQSDAFSPYSQ</sequence>
<gene>
    <name evidence="2" type="ORF">HNQ92_005374</name>
</gene>
<keyword evidence="3" id="KW-1185">Reference proteome</keyword>
<feature type="compositionally biased region" description="Basic residues" evidence="1">
    <location>
        <begin position="15"/>
        <end position="25"/>
    </location>
</feature>
<dbReference type="RefSeq" id="WP_184179090.1">
    <property type="nucleotide sequence ID" value="NZ_JACHGF010000015.1"/>
</dbReference>
<reference evidence="2 3" key="1">
    <citation type="submission" date="2020-08" db="EMBL/GenBank/DDBJ databases">
        <title>Genomic Encyclopedia of Type Strains, Phase IV (KMG-IV): sequencing the most valuable type-strain genomes for metagenomic binning, comparative biology and taxonomic classification.</title>
        <authorList>
            <person name="Goeker M."/>
        </authorList>
    </citation>
    <scope>NUCLEOTIDE SEQUENCE [LARGE SCALE GENOMIC DNA]</scope>
    <source>
        <strain evidence="2 3">DSM 105074</strain>
    </source>
</reference>
<dbReference type="AlphaFoldDB" id="A0A840TTC8"/>
<dbReference type="Proteomes" id="UP000557307">
    <property type="component" value="Unassembled WGS sequence"/>
</dbReference>
<evidence type="ECO:0000313" key="2">
    <source>
        <dbReference type="EMBL" id="MBB5287211.1"/>
    </source>
</evidence>
<dbReference type="EMBL" id="JACHGF010000015">
    <property type="protein sequence ID" value="MBB5287211.1"/>
    <property type="molecule type" value="Genomic_DNA"/>
</dbReference>